<dbReference type="InterPro" id="IPR000836">
    <property type="entry name" value="PRTase_dom"/>
</dbReference>
<dbReference type="EMBL" id="CP012747">
    <property type="protein sequence ID" value="ALL67914.1"/>
    <property type="molecule type" value="Genomic_DNA"/>
</dbReference>
<evidence type="ECO:0000256" key="9">
    <source>
        <dbReference type="PIRSR" id="PIRSR000485-1"/>
    </source>
</evidence>
<accession>A0A0P0RHA0</accession>
<dbReference type="EC" id="2.4.2.14" evidence="7"/>
<reference evidence="12 13" key="1">
    <citation type="journal article" date="2014" name="Genome Announc.">
        <title>Draft Genome Sequence of the Haloacid-Degrading Burkholderia caribensis Strain MBA4.</title>
        <authorList>
            <person name="Pan Y."/>
            <person name="Kong K.F."/>
            <person name="Tsang J.S."/>
        </authorList>
    </citation>
    <scope>NUCLEOTIDE SEQUENCE [LARGE SCALE GENOMIC DNA]</scope>
    <source>
        <strain evidence="12 13">MBA4</strain>
    </source>
</reference>
<dbReference type="InterPro" id="IPR029055">
    <property type="entry name" value="Ntn_hydrolases_N"/>
</dbReference>
<dbReference type="InterPro" id="IPR017932">
    <property type="entry name" value="GATase_2_dom"/>
</dbReference>
<evidence type="ECO:0000256" key="3">
    <source>
        <dbReference type="ARBA" id="ARBA00022676"/>
    </source>
</evidence>
<feature type="binding site" evidence="7 10">
    <location>
        <position position="368"/>
    </location>
    <ligand>
        <name>Mg(2+)</name>
        <dbReference type="ChEBI" id="CHEBI:18420"/>
    </ligand>
</feature>
<organism evidence="12 13">
    <name type="scientific">Paraburkholderia caribensis MBA4</name>
    <dbReference type="NCBI Taxonomy" id="1323664"/>
    <lineage>
        <taxon>Bacteria</taxon>
        <taxon>Pseudomonadati</taxon>
        <taxon>Pseudomonadota</taxon>
        <taxon>Betaproteobacteria</taxon>
        <taxon>Burkholderiales</taxon>
        <taxon>Burkholderiaceae</taxon>
        <taxon>Paraburkholderia</taxon>
    </lineage>
</organism>
<dbReference type="Gene3D" id="3.60.20.10">
    <property type="entry name" value="Glutamine Phosphoribosylpyrophosphate, subunit 1, domain 1"/>
    <property type="match status" value="1"/>
</dbReference>
<dbReference type="InterPro" id="IPR029057">
    <property type="entry name" value="PRTase-like"/>
</dbReference>
<dbReference type="GO" id="GO:0004044">
    <property type="term" value="F:amidophosphoribosyltransferase activity"/>
    <property type="evidence" value="ECO:0007669"/>
    <property type="project" value="UniProtKB-UniRule"/>
</dbReference>
<keyword evidence="7 10" id="KW-0479">Metal-binding</keyword>
<dbReference type="CDD" id="cd06223">
    <property type="entry name" value="PRTases_typeI"/>
    <property type="match status" value="1"/>
</dbReference>
<feature type="binding site" evidence="7 10">
    <location>
        <position position="369"/>
    </location>
    <ligand>
        <name>Mg(2+)</name>
        <dbReference type="ChEBI" id="CHEBI:18420"/>
    </ligand>
</feature>
<dbReference type="Gene3D" id="3.40.50.2020">
    <property type="match status" value="1"/>
</dbReference>
<evidence type="ECO:0000256" key="8">
    <source>
        <dbReference type="PIRNR" id="PIRNR000485"/>
    </source>
</evidence>
<comment type="caution">
    <text evidence="7">Lacks conserved residue(s) required for the propagation of feature annotation.</text>
</comment>
<name>A0A0P0RHA0_9BURK</name>
<dbReference type="PIRSF" id="PIRSF000485">
    <property type="entry name" value="Amd_phspho_trans"/>
    <property type="match status" value="1"/>
</dbReference>
<keyword evidence="5 7" id="KW-0658">Purine biosynthesis</keyword>
<dbReference type="InterPro" id="IPR035584">
    <property type="entry name" value="PurF_N"/>
</dbReference>
<dbReference type="SUPFAM" id="SSF53271">
    <property type="entry name" value="PRTase-like"/>
    <property type="match status" value="1"/>
</dbReference>
<comment type="function">
    <text evidence="7">Catalyzes the formation of phosphoribosylamine from phosphoribosylpyrophosphate (PRPP) and glutamine.</text>
</comment>
<dbReference type="InterPro" id="IPR005854">
    <property type="entry name" value="PurF"/>
</dbReference>
<evidence type="ECO:0000256" key="7">
    <source>
        <dbReference type="HAMAP-Rule" id="MF_01931"/>
    </source>
</evidence>
<dbReference type="PANTHER" id="PTHR11907">
    <property type="entry name" value="AMIDOPHOSPHORIBOSYLTRANSFERASE"/>
    <property type="match status" value="1"/>
</dbReference>
<dbReference type="GO" id="GO:0000287">
    <property type="term" value="F:magnesium ion binding"/>
    <property type="evidence" value="ECO:0007669"/>
    <property type="project" value="UniProtKB-UniRule"/>
</dbReference>
<comment type="cofactor">
    <cofactor evidence="7 10">
        <name>Mg(2+)</name>
        <dbReference type="ChEBI" id="CHEBI:18420"/>
    </cofactor>
    <text evidence="7 10">Binds 1 Mg(2+) ion per subunit.</text>
</comment>
<evidence type="ECO:0000256" key="1">
    <source>
        <dbReference type="ARBA" id="ARBA00005209"/>
    </source>
</evidence>
<feature type="domain" description="Glutamine amidotransferase type-2" evidence="11">
    <location>
        <begin position="2"/>
        <end position="236"/>
    </location>
</feature>
<comment type="catalytic activity">
    <reaction evidence="7 8">
        <text>5-phospho-beta-D-ribosylamine + L-glutamate + diphosphate = 5-phospho-alpha-D-ribose 1-diphosphate + L-glutamine + H2O</text>
        <dbReference type="Rhea" id="RHEA:14905"/>
        <dbReference type="ChEBI" id="CHEBI:15377"/>
        <dbReference type="ChEBI" id="CHEBI:29985"/>
        <dbReference type="ChEBI" id="CHEBI:33019"/>
        <dbReference type="ChEBI" id="CHEBI:58017"/>
        <dbReference type="ChEBI" id="CHEBI:58359"/>
        <dbReference type="ChEBI" id="CHEBI:58681"/>
        <dbReference type="EC" id="2.4.2.14"/>
    </reaction>
</comment>
<dbReference type="PROSITE" id="PS51278">
    <property type="entry name" value="GATASE_TYPE_2"/>
    <property type="match status" value="1"/>
</dbReference>
<evidence type="ECO:0000313" key="13">
    <source>
        <dbReference type="Proteomes" id="UP000019146"/>
    </source>
</evidence>
<dbReference type="RefSeq" id="WP_035999355.1">
    <property type="nucleotide sequence ID" value="NZ_CP012747.1"/>
</dbReference>
<dbReference type="SUPFAM" id="SSF56235">
    <property type="entry name" value="N-terminal nucleophile aminohydrolases (Ntn hydrolases)"/>
    <property type="match status" value="1"/>
</dbReference>
<dbReference type="Pfam" id="PF13522">
    <property type="entry name" value="GATase_6"/>
    <property type="match status" value="1"/>
</dbReference>
<dbReference type="GeneID" id="69971688"/>
<gene>
    <name evidence="7" type="primary">purF</name>
    <name evidence="12" type="ORF">K788_0000973</name>
</gene>
<evidence type="ECO:0000256" key="5">
    <source>
        <dbReference type="ARBA" id="ARBA00022755"/>
    </source>
</evidence>
<feature type="active site" description="Nucleophile" evidence="7 9">
    <location>
        <position position="2"/>
    </location>
</feature>
<keyword evidence="3 7" id="KW-0328">Glycosyltransferase</keyword>
<dbReference type="AlphaFoldDB" id="A0A0P0RHA0"/>
<keyword evidence="7 10" id="KW-0460">Magnesium</keyword>
<dbReference type="GO" id="GO:0006189">
    <property type="term" value="P:'de novo' IMP biosynthetic process"/>
    <property type="evidence" value="ECO:0007669"/>
    <property type="project" value="UniProtKB-UniRule"/>
</dbReference>
<comment type="similarity">
    <text evidence="2 7 8">In the C-terminal section; belongs to the purine/pyrimidine phosphoribosyltransferase family.</text>
</comment>
<evidence type="ECO:0000256" key="6">
    <source>
        <dbReference type="ARBA" id="ARBA00022962"/>
    </source>
</evidence>
<dbReference type="KEGG" id="bcai:K788_0000973"/>
<evidence type="ECO:0000259" key="11">
    <source>
        <dbReference type="PROSITE" id="PS51278"/>
    </source>
</evidence>
<evidence type="ECO:0000313" key="12">
    <source>
        <dbReference type="EMBL" id="ALL67914.1"/>
    </source>
</evidence>
<dbReference type="GO" id="GO:0009113">
    <property type="term" value="P:purine nucleobase biosynthetic process"/>
    <property type="evidence" value="ECO:0007669"/>
    <property type="project" value="UniProtKB-UniRule"/>
</dbReference>
<dbReference type="Pfam" id="PF00156">
    <property type="entry name" value="Pribosyltran"/>
    <property type="match status" value="1"/>
</dbReference>
<dbReference type="UniPathway" id="UPA00074">
    <property type="reaction ID" value="UER00124"/>
</dbReference>
<evidence type="ECO:0000256" key="10">
    <source>
        <dbReference type="PIRSR" id="PIRSR000485-2"/>
    </source>
</evidence>
<dbReference type="NCBIfam" id="TIGR01134">
    <property type="entry name" value="purF"/>
    <property type="match status" value="1"/>
</dbReference>
<dbReference type="HAMAP" id="MF_01931">
    <property type="entry name" value="PurF"/>
    <property type="match status" value="1"/>
</dbReference>
<protein>
    <recommendedName>
        <fullName evidence="7">Amidophosphoribosyltransferase</fullName>
        <shortName evidence="7">ATase</shortName>
        <ecNumber evidence="7">2.4.2.14</ecNumber>
    </recommendedName>
    <alternativeName>
        <fullName evidence="7">Glutamine phosphoribosylpyrophosphate amidotransferase</fullName>
        <shortName evidence="7">GPATase</shortName>
    </alternativeName>
</protein>
<proteinExistence type="inferred from homology"/>
<dbReference type="CDD" id="cd00715">
    <property type="entry name" value="GPATase_N"/>
    <property type="match status" value="1"/>
</dbReference>
<keyword evidence="4 7" id="KW-0808">Transferase</keyword>
<dbReference type="Proteomes" id="UP000019146">
    <property type="component" value="Chromosome 2"/>
</dbReference>
<feature type="binding site" evidence="7 10">
    <location>
        <position position="306"/>
    </location>
    <ligand>
        <name>Mg(2+)</name>
        <dbReference type="ChEBI" id="CHEBI:18420"/>
    </ligand>
</feature>
<sequence length="516" mass="56411">MCGIVGVVSQSPVNQLLYDSLLLLQHRGQDAAGIATANGSTFHMHKANGMVRDVFRTRNMRSLPGTSGIGQVRYPTAGSASSEEEAQPFYVNAPFGIILAHNGNLTNWQQLKDEMYRIDRRHINTNSDTEVMLNVLAHEMHTASTGLQLDPAAMFKAVTGVHRRVRGSYAIVSLISGYGLLGFRDPFGIRPLCIGKLETASGTEWMLASESVALEGIGFEFVRDVAPGEAIFIDFEGNFHAQQCAPNASLNPCIFELVYLARPDSVLDGVPVYNARLRMGDYLAEKILRVLPKDVKIDVVMPIPDSSRPAAMQVAAKLGVEYREGFFKNRYVGRTFIMPGQAVRKKSVRQKLNAMGIEFKGKNVLIVDDSIVRGTTSHEIVQMARDAGANNVIFASAAPPVKFPNVYGIDMPTRSELVAHGRSDEEVARLIGADFLVYQDVDALKNAIRDINPALKEFESSCFDGNYITGDVTTEYLDRIESARLAPSAQSDRDAASDAIDGGAARSQLHLQLSVE</sequence>
<keyword evidence="6 7" id="KW-0315">Glutamine amidotransferase</keyword>
<evidence type="ECO:0000256" key="4">
    <source>
        <dbReference type="ARBA" id="ARBA00022679"/>
    </source>
</evidence>
<comment type="pathway">
    <text evidence="1 7 8">Purine metabolism; IMP biosynthesis via de novo pathway; N(1)-(5-phospho-D-ribosyl)glycinamide from 5-phospho-alpha-D-ribose 1-diphosphate: step 1/2.</text>
</comment>
<evidence type="ECO:0000256" key="2">
    <source>
        <dbReference type="ARBA" id="ARBA00010138"/>
    </source>
</evidence>